<name>A0A699UM04_TANCI</name>
<reference evidence="3" key="1">
    <citation type="journal article" date="2019" name="Sci. Rep.">
        <title>Draft genome of Tanacetum cinerariifolium, the natural source of mosquito coil.</title>
        <authorList>
            <person name="Yamashiro T."/>
            <person name="Shiraishi A."/>
            <person name="Satake H."/>
            <person name="Nakayama K."/>
        </authorList>
    </citation>
    <scope>NUCLEOTIDE SEQUENCE</scope>
</reference>
<dbReference type="InterPro" id="IPR008949">
    <property type="entry name" value="Isoprenoid_synthase_dom_sf"/>
</dbReference>
<feature type="non-terminal residue" evidence="3">
    <location>
        <position position="121"/>
    </location>
</feature>
<dbReference type="InterPro" id="IPR005630">
    <property type="entry name" value="Terpene_synthase_metal-bd"/>
</dbReference>
<dbReference type="GO" id="GO:0000287">
    <property type="term" value="F:magnesium ion binding"/>
    <property type="evidence" value="ECO:0007669"/>
    <property type="project" value="InterPro"/>
</dbReference>
<dbReference type="EMBL" id="BKCJ011348519">
    <property type="protein sequence ID" value="GFD23925.1"/>
    <property type="molecule type" value="Genomic_DNA"/>
</dbReference>
<evidence type="ECO:0000313" key="3">
    <source>
        <dbReference type="EMBL" id="GFD23925.1"/>
    </source>
</evidence>
<feature type="domain" description="Terpene synthase metal-binding" evidence="2">
    <location>
        <begin position="1"/>
        <end position="117"/>
    </location>
</feature>
<keyword evidence="1" id="KW-0479">Metal-binding</keyword>
<sequence>WTDYCEANLLEAQWFNSGYTPTLEEFLSNSCTTVGLPVVVSSAYFLDSNDTIGEALQNVIHWSAMILRLADDLGTSSAELERGDIPKSIQCYMHETGATEEKARAYIKSLIMEAWKKINKE</sequence>
<feature type="non-terminal residue" evidence="3">
    <location>
        <position position="1"/>
    </location>
</feature>
<gene>
    <name evidence="3" type="ORF">Tci_895894</name>
</gene>
<comment type="caution">
    <text evidence="3">The sequence shown here is derived from an EMBL/GenBank/DDBJ whole genome shotgun (WGS) entry which is preliminary data.</text>
</comment>
<evidence type="ECO:0000259" key="2">
    <source>
        <dbReference type="Pfam" id="PF03936"/>
    </source>
</evidence>
<organism evidence="3">
    <name type="scientific">Tanacetum cinerariifolium</name>
    <name type="common">Dalmatian daisy</name>
    <name type="synonym">Chrysanthemum cinerariifolium</name>
    <dbReference type="NCBI Taxonomy" id="118510"/>
    <lineage>
        <taxon>Eukaryota</taxon>
        <taxon>Viridiplantae</taxon>
        <taxon>Streptophyta</taxon>
        <taxon>Embryophyta</taxon>
        <taxon>Tracheophyta</taxon>
        <taxon>Spermatophyta</taxon>
        <taxon>Magnoliopsida</taxon>
        <taxon>eudicotyledons</taxon>
        <taxon>Gunneridae</taxon>
        <taxon>Pentapetalae</taxon>
        <taxon>asterids</taxon>
        <taxon>campanulids</taxon>
        <taxon>Asterales</taxon>
        <taxon>Asteraceae</taxon>
        <taxon>Asteroideae</taxon>
        <taxon>Anthemideae</taxon>
        <taxon>Anthemidinae</taxon>
        <taxon>Tanacetum</taxon>
    </lineage>
</organism>
<dbReference type="GO" id="GO:0016114">
    <property type="term" value="P:terpenoid biosynthetic process"/>
    <property type="evidence" value="ECO:0007669"/>
    <property type="project" value="InterPro"/>
</dbReference>
<dbReference type="GO" id="GO:0010333">
    <property type="term" value="F:terpene synthase activity"/>
    <property type="evidence" value="ECO:0007669"/>
    <property type="project" value="InterPro"/>
</dbReference>
<dbReference type="Pfam" id="PF03936">
    <property type="entry name" value="Terpene_synth_C"/>
    <property type="match status" value="1"/>
</dbReference>
<evidence type="ECO:0000256" key="1">
    <source>
        <dbReference type="ARBA" id="ARBA00022723"/>
    </source>
</evidence>
<dbReference type="PANTHER" id="PTHR31225:SF227">
    <property type="entry name" value="LYASE"/>
    <property type="match status" value="1"/>
</dbReference>
<dbReference type="AlphaFoldDB" id="A0A699UM04"/>
<proteinExistence type="predicted"/>
<dbReference type="PANTHER" id="PTHR31225">
    <property type="entry name" value="OS04G0344100 PROTEIN-RELATED"/>
    <property type="match status" value="1"/>
</dbReference>
<dbReference type="SUPFAM" id="SSF48576">
    <property type="entry name" value="Terpenoid synthases"/>
    <property type="match status" value="1"/>
</dbReference>
<protein>
    <submittedName>
        <fullName evidence="3">R-linalool synthase QH1, chloroplastic-like</fullName>
    </submittedName>
</protein>
<accession>A0A699UM04</accession>
<dbReference type="Gene3D" id="1.10.600.10">
    <property type="entry name" value="Farnesyl Diphosphate Synthase"/>
    <property type="match status" value="1"/>
</dbReference>
<dbReference type="InterPro" id="IPR050148">
    <property type="entry name" value="Terpene_synthase-like"/>
</dbReference>